<comment type="caution">
    <text evidence="3">The sequence shown here is derived from an EMBL/GenBank/DDBJ whole genome shotgun (WGS) entry which is preliminary data.</text>
</comment>
<evidence type="ECO:0000313" key="4">
    <source>
        <dbReference type="Proteomes" id="UP000604765"/>
    </source>
</evidence>
<feature type="domain" description="Calcineurin-like phosphoesterase" evidence="2">
    <location>
        <begin position="3"/>
        <end position="208"/>
    </location>
</feature>
<evidence type="ECO:0000256" key="1">
    <source>
        <dbReference type="ARBA" id="ARBA00008950"/>
    </source>
</evidence>
<evidence type="ECO:0000259" key="2">
    <source>
        <dbReference type="Pfam" id="PF12850"/>
    </source>
</evidence>
<dbReference type="PANTHER" id="PTHR42850:SF2">
    <property type="entry name" value="BLL5683 PROTEIN"/>
    <property type="match status" value="1"/>
</dbReference>
<accession>A0ABQ3W210</accession>
<dbReference type="PIRSF" id="PIRSF000883">
    <property type="entry name" value="Pesterase_MJ0912"/>
    <property type="match status" value="1"/>
</dbReference>
<dbReference type="SUPFAM" id="SSF56300">
    <property type="entry name" value="Metallo-dependent phosphatases"/>
    <property type="match status" value="1"/>
</dbReference>
<dbReference type="InterPro" id="IPR024654">
    <property type="entry name" value="Calcineurin-like_PHP_lpxH"/>
</dbReference>
<dbReference type="RefSeq" id="WP_203630335.1">
    <property type="nucleotide sequence ID" value="NZ_BNJR01000015.1"/>
</dbReference>
<dbReference type="InterPro" id="IPR050126">
    <property type="entry name" value="Ap4A_hydrolase"/>
</dbReference>
<comment type="similarity">
    <text evidence="1">Belongs to the metallophosphoesterase superfamily. YfcE family.</text>
</comment>
<reference evidence="3 4" key="1">
    <citation type="journal article" date="2021" name="Int. J. Syst. Evol. Microbiol.">
        <title>Lentilactobacillus fungorum sp. nov., isolated from spent mushroom substrates.</title>
        <authorList>
            <person name="Tohno M."/>
            <person name="Tanizawa Y."/>
            <person name="Kojima Y."/>
            <person name="Sakamoto M."/>
            <person name="Ohkuma M."/>
            <person name="Kobayashi H."/>
        </authorList>
    </citation>
    <scope>NUCLEOTIDE SEQUENCE [LARGE SCALE GENOMIC DNA]</scope>
    <source>
        <strain evidence="3 4">YK48G</strain>
    </source>
</reference>
<dbReference type="Gene3D" id="3.60.21.10">
    <property type="match status" value="1"/>
</dbReference>
<organism evidence="3 4">
    <name type="scientific">Lentilactobacillus fungorum</name>
    <dbReference type="NCBI Taxonomy" id="2201250"/>
    <lineage>
        <taxon>Bacteria</taxon>
        <taxon>Bacillati</taxon>
        <taxon>Bacillota</taxon>
        <taxon>Bacilli</taxon>
        <taxon>Lactobacillales</taxon>
        <taxon>Lactobacillaceae</taxon>
        <taxon>Lentilactobacillus</taxon>
    </lineage>
</organism>
<sequence length="264" mass="30489">MTKVAIFSDIHGNLNALKAFYSDSKKNGADDYWFLGDLFGPGPDTQELLEAFKEIEPSVKIRGNWEDFLINSVHNDDKELPDSIRIIESYVTNHLQNPKEISENISNWPLHQEKTINGVRIGLSHNLPDNNSNDTLSIRSESHELVELFQGPRQTLDIAIYAHIHHPTMRYIDLNCLMPNAKDYNYSQADERLVLNIGSVGLPFDKPTHLYKERRAEYLLLEIGEGGDVYPHFRRIPYDNSLEFKKASEKKLPFKERYKNSFNL</sequence>
<dbReference type="InterPro" id="IPR011152">
    <property type="entry name" value="Pesterase_MJ0912"/>
</dbReference>
<keyword evidence="4" id="KW-1185">Reference proteome</keyword>
<dbReference type="InterPro" id="IPR029052">
    <property type="entry name" value="Metallo-depent_PP-like"/>
</dbReference>
<gene>
    <name evidence="3" type="ORF">YK48G_17460</name>
</gene>
<name>A0ABQ3W210_9LACO</name>
<dbReference type="EMBL" id="BNJR01000015">
    <property type="protein sequence ID" value="GHP14321.1"/>
    <property type="molecule type" value="Genomic_DNA"/>
</dbReference>
<dbReference type="Pfam" id="PF12850">
    <property type="entry name" value="Metallophos_2"/>
    <property type="match status" value="1"/>
</dbReference>
<evidence type="ECO:0000313" key="3">
    <source>
        <dbReference type="EMBL" id="GHP14321.1"/>
    </source>
</evidence>
<proteinExistence type="inferred from homology"/>
<dbReference type="Proteomes" id="UP000604765">
    <property type="component" value="Unassembled WGS sequence"/>
</dbReference>
<dbReference type="PANTHER" id="PTHR42850">
    <property type="entry name" value="METALLOPHOSPHOESTERASE"/>
    <property type="match status" value="1"/>
</dbReference>
<protein>
    <submittedName>
        <fullName evidence="3">Metallophosphoesterase</fullName>
    </submittedName>
</protein>